<dbReference type="PANTHER" id="PTHR43143">
    <property type="entry name" value="METALLOPHOSPHOESTERASE, CALCINEURIN SUPERFAMILY"/>
    <property type="match status" value="1"/>
</dbReference>
<dbReference type="SUPFAM" id="SSF56300">
    <property type="entry name" value="Metallo-dependent phosphatases"/>
    <property type="match status" value="1"/>
</dbReference>
<reference evidence="3 4" key="1">
    <citation type="journal article" date="2017" name="Curr. Microbiol.">
        <title>Mucilaginibacter ginsenosidivorans sp. nov., Isolated from Soil of Ginseng Field.</title>
        <authorList>
            <person name="Kim M.M."/>
            <person name="Siddiqi M.Z."/>
            <person name="Im W.T."/>
        </authorList>
    </citation>
    <scope>NUCLEOTIDE SEQUENCE [LARGE SCALE GENOMIC DNA]</scope>
    <source>
        <strain evidence="3 4">Gsoil 3017</strain>
    </source>
</reference>
<evidence type="ECO:0000313" key="3">
    <source>
        <dbReference type="EMBL" id="QEC61759.1"/>
    </source>
</evidence>
<organism evidence="3 4">
    <name type="scientific">Mucilaginibacter ginsenosidivorans</name>
    <dbReference type="NCBI Taxonomy" id="398053"/>
    <lineage>
        <taxon>Bacteria</taxon>
        <taxon>Pseudomonadati</taxon>
        <taxon>Bacteroidota</taxon>
        <taxon>Sphingobacteriia</taxon>
        <taxon>Sphingobacteriales</taxon>
        <taxon>Sphingobacteriaceae</taxon>
        <taxon>Mucilaginibacter</taxon>
    </lineage>
</organism>
<name>A0A5B8US26_9SPHI</name>
<feature type="domain" description="Calcineurin-like phosphoesterase" evidence="2">
    <location>
        <begin position="91"/>
        <end position="312"/>
    </location>
</feature>
<evidence type="ECO:0000259" key="2">
    <source>
        <dbReference type="Pfam" id="PF00149"/>
    </source>
</evidence>
<dbReference type="Proteomes" id="UP000321479">
    <property type="component" value="Chromosome"/>
</dbReference>
<dbReference type="Gene3D" id="3.60.21.10">
    <property type="match status" value="1"/>
</dbReference>
<feature type="region of interest" description="Disordered" evidence="1">
    <location>
        <begin position="1"/>
        <end position="26"/>
    </location>
</feature>
<dbReference type="KEGG" id="mgin:FRZ54_03885"/>
<dbReference type="OrthoDB" id="9809781at2"/>
<dbReference type="GO" id="GO:0016787">
    <property type="term" value="F:hydrolase activity"/>
    <property type="evidence" value="ECO:0007669"/>
    <property type="project" value="InterPro"/>
</dbReference>
<dbReference type="Pfam" id="PF00149">
    <property type="entry name" value="Metallophos"/>
    <property type="match status" value="1"/>
</dbReference>
<dbReference type="InterPro" id="IPR051918">
    <property type="entry name" value="STPP_CPPED1"/>
</dbReference>
<evidence type="ECO:0000313" key="4">
    <source>
        <dbReference type="Proteomes" id="UP000321479"/>
    </source>
</evidence>
<dbReference type="RefSeq" id="WP_147030336.1">
    <property type="nucleotide sequence ID" value="NZ_CP042436.1"/>
</dbReference>
<dbReference type="EMBL" id="CP042436">
    <property type="protein sequence ID" value="QEC61759.1"/>
    <property type="molecule type" value="Genomic_DNA"/>
</dbReference>
<evidence type="ECO:0000256" key="1">
    <source>
        <dbReference type="SAM" id="MobiDB-lite"/>
    </source>
</evidence>
<protein>
    <submittedName>
        <fullName evidence="3">Metallophosphoesterase</fullName>
    </submittedName>
</protein>
<dbReference type="InterPro" id="IPR029052">
    <property type="entry name" value="Metallo-depent_PP-like"/>
</dbReference>
<dbReference type="AlphaFoldDB" id="A0A5B8US26"/>
<dbReference type="PANTHER" id="PTHR43143:SF1">
    <property type="entry name" value="SERINE_THREONINE-PROTEIN PHOSPHATASE CPPED1"/>
    <property type="match status" value="1"/>
</dbReference>
<proteinExistence type="predicted"/>
<gene>
    <name evidence="3" type="ORF">FRZ54_03885</name>
</gene>
<keyword evidence="4" id="KW-1185">Reference proteome</keyword>
<dbReference type="InterPro" id="IPR004843">
    <property type="entry name" value="Calcineurin-like_PHP"/>
</dbReference>
<accession>A0A5B8US26</accession>
<sequence length="410" mass="45640">MNAKKTKTRAGANQPPRFGETQVTPDPTKFRLKHLSDQEAYNLVQKKLLQPIPKPKNPDNLVLKLETVLGRSEGNKIIKDIQKEGKIVFHMVGDTGPTGGPKNIDKVTDKLQNDFLGEPDGEAPRFLFHLGDIVYSFGEGKYYYDQFYEPFRNYQAPILAIPGNHDGLVYETDPTPTLDAFLRNFVTEKPVTSTDAGGLSRTTMIQPAVYFAFDAPFVTIIGLYSNVLEDPGVISSEGHADSPVSDEQLAFLTSQLKRVKNSGNAVIVAVHHPPFAWGGDHGGSPKMLKEIDDACKEADFWPHAVISGHAHNQQRFTRTVGDFDIPYIIIGNSGHNCLSLKSTKTTALRAPINLTKDLIFESYDDKNYGYLRLVCDSKQLRIEYHDDDPDQKSYSDAVTVDLKTHTMISN</sequence>